<proteinExistence type="predicted"/>
<organism evidence="2 3">
    <name type="scientific">Kalmanozyma brasiliensis (strain GHG001)</name>
    <name type="common">Yeast</name>
    <name type="synonym">Pseudozyma brasiliensis</name>
    <dbReference type="NCBI Taxonomy" id="1365824"/>
    <lineage>
        <taxon>Eukaryota</taxon>
        <taxon>Fungi</taxon>
        <taxon>Dikarya</taxon>
        <taxon>Basidiomycota</taxon>
        <taxon>Ustilaginomycotina</taxon>
        <taxon>Ustilaginomycetes</taxon>
        <taxon>Ustilaginales</taxon>
        <taxon>Ustilaginaceae</taxon>
        <taxon>Kalmanozyma</taxon>
    </lineage>
</organism>
<feature type="region of interest" description="Disordered" evidence="1">
    <location>
        <begin position="856"/>
        <end position="893"/>
    </location>
</feature>
<feature type="compositionally biased region" description="Low complexity" evidence="1">
    <location>
        <begin position="601"/>
        <end position="610"/>
    </location>
</feature>
<feature type="compositionally biased region" description="Low complexity" evidence="1">
    <location>
        <begin position="164"/>
        <end position="203"/>
    </location>
</feature>
<feature type="compositionally biased region" description="Polar residues" evidence="1">
    <location>
        <begin position="23"/>
        <end position="35"/>
    </location>
</feature>
<dbReference type="OMA" id="GWENAPF"/>
<feature type="region of interest" description="Disordered" evidence="1">
    <location>
        <begin position="461"/>
        <end position="517"/>
    </location>
</feature>
<feature type="compositionally biased region" description="Low complexity" evidence="1">
    <location>
        <begin position="232"/>
        <end position="257"/>
    </location>
</feature>
<accession>V5F3K3</accession>
<evidence type="ECO:0008006" key="4">
    <source>
        <dbReference type="Google" id="ProtNLM"/>
    </source>
</evidence>
<dbReference type="STRING" id="1365824.V5F3K3"/>
<feature type="compositionally biased region" description="Polar residues" evidence="1">
    <location>
        <begin position="89"/>
        <end position="107"/>
    </location>
</feature>
<dbReference type="Gene3D" id="1.10.510.10">
    <property type="entry name" value="Transferase(Phosphotransferase) domain 1"/>
    <property type="match status" value="1"/>
</dbReference>
<feature type="region of interest" description="Disordered" evidence="1">
    <location>
        <begin position="590"/>
        <end position="645"/>
    </location>
</feature>
<reference evidence="3" key="1">
    <citation type="journal article" date="2013" name="Genome Announc.">
        <title>Draft genome sequence of Pseudozyma brasiliensis sp. nov. strain GHG001, a high producer of endo-1,4-xylanase isolated from an insect pest of sugarcane.</title>
        <authorList>
            <person name="Oliveira J.V.D.C."/>
            <person name="dos Santos R.A.C."/>
            <person name="Borges T.A."/>
            <person name="Riano-Pachon D.M."/>
            <person name="Goldman G.H."/>
        </authorList>
    </citation>
    <scope>NUCLEOTIDE SEQUENCE [LARGE SCALE GENOMIC DNA]</scope>
    <source>
        <strain evidence="3">GHG001</strain>
    </source>
</reference>
<sequence length="967" mass="102419">MPLEQIRPVAALNSSESLRRQSYFGSPQASSSNHLPFSRDDAGSDSDRENADENDDVPYYDRFKRHSTSSVRSDPMSLAKLGGVGGVTRSGSWGRNSLPDTSSSSRQPLRAQHSMLARYQEEDDGEHEDYAVSASDDAHQRSPDRGHSLLSRSNDSSKPTEAPASSRTSTASSAAAFSLRSLSDRNSTGSASSLASSAVSPSSDSEHLTSTPPAESSSIGAKPASETACTGPSQSPSPSATAPSSPAHHHAVAAAEIAEARATDQEDISDSTSQGTADAATPSVDCVGASDEMSAQSTDPTHTQRATSNRSTSSSILGLLQSPTPSGIRGQRVDSPLSNAGLSPNAVEVLSSSVTNAYSPLIPRKHSGAIMLRSRSQLALHPGLSMTFANAEGGRAAARERARKNTGWENAPFSVLEAQRHARAAAFSQPASPGSTAAAAPVAWDASTPVFVLQPAARVTEQATTTSLQSSPRPSHRPASTSQTPPPLSLPPRSVDSGENSRRPSLVPRQKSEHSLSRAALARLDTVLGLQVNDRLEPAQSSSADAATLSMPTGVRNLHSRSPSGSAVVGANGLMRTPTTEEWSRYLESQGVGLAGRRSRTGTNRSTSSRFALTGLQSSARSDIDAGTGDYDDDSDADSDDSDSHDLGAEVLEKLKQLGLSRAASRAGSVLGDELMSLHEEDEDDFSPVSPQTDRILPHTDLEPLTPLASDKMVLAQIQGGPLANLHGGPSTSQAPVDRGITVRLPRSKRPTLLNEVHNVSQLYPHEHNANKSIADFEIVSDIGRGAYGLVKKARMKGLDGRPQGEEVIIKYIIKSRILADCWRRHRVLGPIPVEIHVMDQLRRIAYVAPTKARPWSPSQQALEDKDIDITPLDPAWSPRKDKEGADPDGGGRVDDFVDLISRCLELDAESRPSAEQICQHRFLAGFAGWTGPLGWQRLRSPIVPSCTIASEGKGSTILSAAATAAL</sequence>
<name>V5F3K3_KALBG</name>
<dbReference type="SUPFAM" id="SSF56112">
    <property type="entry name" value="Protein kinase-like (PK-like)"/>
    <property type="match status" value="2"/>
</dbReference>
<feature type="region of interest" description="Disordered" evidence="1">
    <location>
        <begin position="1"/>
        <end position="341"/>
    </location>
</feature>
<dbReference type="eggNOG" id="KOG1152">
    <property type="taxonomic scope" value="Eukaryota"/>
</dbReference>
<feature type="compositionally biased region" description="Basic and acidic residues" evidence="1">
    <location>
        <begin position="136"/>
        <end position="147"/>
    </location>
</feature>
<feature type="compositionally biased region" description="Basic and acidic residues" evidence="1">
    <location>
        <begin position="37"/>
        <end position="51"/>
    </location>
</feature>
<dbReference type="EMBL" id="KI545851">
    <property type="protein sequence ID" value="EST10099.1"/>
    <property type="molecule type" value="Genomic_DNA"/>
</dbReference>
<feature type="compositionally biased region" description="Polar residues" evidence="1">
    <location>
        <begin position="293"/>
        <end position="325"/>
    </location>
</feature>
<gene>
    <name evidence="2" type="ORF">PSEUBRA_SCAF1g00563</name>
</gene>
<dbReference type="InterPro" id="IPR011009">
    <property type="entry name" value="Kinase-like_dom_sf"/>
</dbReference>
<evidence type="ECO:0000256" key="1">
    <source>
        <dbReference type="SAM" id="MobiDB-lite"/>
    </source>
</evidence>
<feature type="compositionally biased region" description="Acidic residues" evidence="1">
    <location>
        <begin position="630"/>
        <end position="641"/>
    </location>
</feature>
<keyword evidence="3" id="KW-1185">Reference proteome</keyword>
<feature type="compositionally biased region" description="Polar residues" evidence="1">
    <location>
        <begin position="150"/>
        <end position="159"/>
    </location>
</feature>
<evidence type="ECO:0000313" key="2">
    <source>
        <dbReference type="EMBL" id="EST10099.1"/>
    </source>
</evidence>
<feature type="compositionally biased region" description="Basic and acidic residues" evidence="1">
    <location>
        <begin position="879"/>
        <end position="893"/>
    </location>
</feature>
<dbReference type="AlphaFoldDB" id="V5F3K3"/>
<feature type="compositionally biased region" description="Polar residues" evidence="1">
    <location>
        <begin position="461"/>
        <end position="473"/>
    </location>
</feature>
<feature type="compositionally biased region" description="Polar residues" evidence="1">
    <location>
        <begin position="208"/>
        <end position="219"/>
    </location>
</feature>
<dbReference type="OrthoDB" id="10252171at2759"/>
<dbReference type="Proteomes" id="UP000019377">
    <property type="component" value="Unassembled WGS sequence"/>
</dbReference>
<dbReference type="HOGENOM" id="CLU_007483_0_0_1"/>
<evidence type="ECO:0000313" key="3">
    <source>
        <dbReference type="Proteomes" id="UP000019377"/>
    </source>
</evidence>
<dbReference type="Gene3D" id="3.30.200.20">
    <property type="entry name" value="Phosphorylase Kinase, domain 1"/>
    <property type="match status" value="1"/>
</dbReference>
<protein>
    <recommendedName>
        <fullName evidence="4">Protein kinase</fullName>
    </recommendedName>
</protein>